<comment type="cofactor">
    <cofactor evidence="2 11 13">
        <name>Mg(2+)</name>
        <dbReference type="ChEBI" id="CHEBI:18420"/>
    </cofactor>
</comment>
<comment type="similarity">
    <text evidence="3 11">Belongs to the KdsC family.</text>
</comment>
<reference evidence="14 15" key="1">
    <citation type="submission" date="2020-03" db="EMBL/GenBank/DDBJ databases">
        <title>Complete genome sequence of Shewanella sp.</title>
        <authorList>
            <person name="Kim Y.-S."/>
            <person name="Kim S.-J."/>
            <person name="Jung H.-K."/>
            <person name="Kim K.-H."/>
        </authorList>
    </citation>
    <scope>NUCLEOTIDE SEQUENCE [LARGE SCALE GENOMIC DNA]</scope>
    <source>
        <strain evidence="14 15">PN3F2</strain>
    </source>
</reference>
<keyword evidence="8 11" id="KW-0378">Hydrolase</keyword>
<keyword evidence="7 11" id="KW-0479">Metal-binding</keyword>
<dbReference type="SFLD" id="SFLDG01138">
    <property type="entry name" value="C1.6.2:_Deoxy-d-mannose-octulo"/>
    <property type="match status" value="1"/>
</dbReference>
<evidence type="ECO:0000256" key="12">
    <source>
        <dbReference type="PIRSR" id="PIRSR006118-1"/>
    </source>
</evidence>
<feature type="binding site" evidence="12">
    <location>
        <position position="63"/>
    </location>
    <ligand>
        <name>substrate</name>
    </ligand>
</feature>
<keyword evidence="9 11" id="KW-0460">Magnesium</keyword>
<evidence type="ECO:0000256" key="4">
    <source>
        <dbReference type="ARBA" id="ARBA00011881"/>
    </source>
</evidence>
<comment type="catalytic activity">
    <reaction evidence="1 11">
        <text>3-deoxy-alpha-D-manno-2-octulosonate-8-phosphate + H2O = 3-deoxy-alpha-D-manno-oct-2-ulosonate + phosphate</text>
        <dbReference type="Rhea" id="RHEA:11500"/>
        <dbReference type="ChEBI" id="CHEBI:15377"/>
        <dbReference type="ChEBI" id="CHEBI:43474"/>
        <dbReference type="ChEBI" id="CHEBI:85985"/>
        <dbReference type="ChEBI" id="CHEBI:85986"/>
        <dbReference type="EC" id="3.1.3.45"/>
    </reaction>
</comment>
<dbReference type="InterPro" id="IPR010023">
    <property type="entry name" value="KdsC_fam"/>
</dbReference>
<proteinExistence type="inferred from homology"/>
<feature type="binding site" evidence="12">
    <location>
        <position position="102"/>
    </location>
    <ligand>
        <name>substrate</name>
    </ligand>
</feature>
<dbReference type="GO" id="GO:0008781">
    <property type="term" value="F:N-acylneuraminate cytidylyltransferase activity"/>
    <property type="evidence" value="ECO:0007669"/>
    <property type="project" value="TreeGrafter"/>
</dbReference>
<evidence type="ECO:0000256" key="9">
    <source>
        <dbReference type="ARBA" id="ARBA00022842"/>
    </source>
</evidence>
<sequence length="188" mass="20631">MADNAQTHQGFYGPISDDIWQRAQKIKLLICDVDGVFSDGRIYLSNSGEESKAFHTRDGYGVRSVLTSGFNVAVITGRKSKIVENRMTALGICDIHQGVDDKFVPFNTLMKKYNVSADEVAYIGDDMVDLPVMKAVGLAVCVADGHPFVKQHCHMVTNIKGGHGALRELTDLLLLSQNKFEDAHGMSI</sequence>
<dbReference type="Gene3D" id="3.40.50.1000">
    <property type="entry name" value="HAD superfamily/HAD-like"/>
    <property type="match status" value="1"/>
</dbReference>
<feature type="binding site" evidence="13">
    <location>
        <position position="32"/>
    </location>
    <ligand>
        <name>Mg(2+)</name>
        <dbReference type="ChEBI" id="CHEBI:18420"/>
    </ligand>
</feature>
<keyword evidence="15" id="KW-1185">Reference proteome</keyword>
<dbReference type="PANTHER" id="PTHR21485">
    <property type="entry name" value="HAD SUPERFAMILY MEMBERS CMAS AND KDSC"/>
    <property type="match status" value="1"/>
</dbReference>
<comment type="subunit">
    <text evidence="4 11">Homotetramer.</text>
</comment>
<evidence type="ECO:0000256" key="5">
    <source>
        <dbReference type="ARBA" id="ARBA00013066"/>
    </source>
</evidence>
<dbReference type="FunFam" id="3.40.50.1000:FF:000029">
    <property type="entry name" value="3-deoxy-D-manno-octulosonate 8-phosphate phosphatase KdsC"/>
    <property type="match status" value="1"/>
</dbReference>
<dbReference type="SUPFAM" id="SSF56784">
    <property type="entry name" value="HAD-like"/>
    <property type="match status" value="1"/>
</dbReference>
<evidence type="ECO:0000256" key="1">
    <source>
        <dbReference type="ARBA" id="ARBA00000898"/>
    </source>
</evidence>
<dbReference type="PANTHER" id="PTHR21485:SF3">
    <property type="entry name" value="N-ACYLNEURAMINATE CYTIDYLYLTRANSFERASE"/>
    <property type="match status" value="1"/>
</dbReference>
<dbReference type="RefSeq" id="WP_167675312.1">
    <property type="nucleotide sequence ID" value="NZ_CP050313.1"/>
</dbReference>
<dbReference type="GO" id="GO:0019143">
    <property type="term" value="F:3-deoxy-manno-octulosonate-8-phosphatase activity"/>
    <property type="evidence" value="ECO:0007669"/>
    <property type="project" value="UniProtKB-UniRule"/>
</dbReference>
<dbReference type="GO" id="GO:0009103">
    <property type="term" value="P:lipopolysaccharide biosynthetic process"/>
    <property type="evidence" value="ECO:0007669"/>
    <property type="project" value="UniProtKB-UniRule"/>
</dbReference>
<dbReference type="NCBIfam" id="TIGR01670">
    <property type="entry name" value="KdsC-phosphatas"/>
    <property type="match status" value="1"/>
</dbReference>
<feature type="binding site" evidence="12">
    <location>
        <position position="86"/>
    </location>
    <ligand>
        <name>substrate</name>
    </ligand>
</feature>
<dbReference type="NCBIfam" id="NF007019">
    <property type="entry name" value="PRK09484.1"/>
    <property type="match status" value="1"/>
</dbReference>
<evidence type="ECO:0000256" key="13">
    <source>
        <dbReference type="PIRSR" id="PIRSR006118-2"/>
    </source>
</evidence>
<evidence type="ECO:0000313" key="15">
    <source>
        <dbReference type="Proteomes" id="UP000502608"/>
    </source>
</evidence>
<gene>
    <name evidence="14" type="primary">kdsC</name>
    <name evidence="14" type="ORF">HBH39_02505</name>
</gene>
<name>A0A6G9QGB2_9GAMM</name>
<evidence type="ECO:0000256" key="11">
    <source>
        <dbReference type="PIRNR" id="PIRNR006118"/>
    </source>
</evidence>
<evidence type="ECO:0000256" key="2">
    <source>
        <dbReference type="ARBA" id="ARBA00001946"/>
    </source>
</evidence>
<evidence type="ECO:0000256" key="3">
    <source>
        <dbReference type="ARBA" id="ARBA00005893"/>
    </source>
</evidence>
<dbReference type="EC" id="3.1.3.45" evidence="5 11"/>
<dbReference type="SFLD" id="SFLDG01136">
    <property type="entry name" value="C1.6:_Phosphoserine_Phosphatas"/>
    <property type="match status" value="1"/>
</dbReference>
<evidence type="ECO:0000256" key="7">
    <source>
        <dbReference type="ARBA" id="ARBA00022723"/>
    </source>
</evidence>
<protein>
    <recommendedName>
        <fullName evidence="6 11">3-deoxy-D-manno-octulosonate 8-phosphate phosphatase KdsC</fullName>
        <ecNumber evidence="5 11">3.1.3.45</ecNumber>
    </recommendedName>
    <alternativeName>
        <fullName evidence="10 11">KDO 8-P phosphatase</fullName>
    </alternativeName>
</protein>
<dbReference type="EMBL" id="CP050313">
    <property type="protein sequence ID" value="QIR13512.1"/>
    <property type="molecule type" value="Genomic_DNA"/>
</dbReference>
<dbReference type="SFLD" id="SFLDS00003">
    <property type="entry name" value="Haloacid_Dehalogenase"/>
    <property type="match status" value="1"/>
</dbReference>
<evidence type="ECO:0000256" key="8">
    <source>
        <dbReference type="ARBA" id="ARBA00022801"/>
    </source>
</evidence>
<evidence type="ECO:0000256" key="6">
    <source>
        <dbReference type="ARBA" id="ARBA00020092"/>
    </source>
</evidence>
<keyword evidence="11" id="KW-0448">Lipopolysaccharide biosynthesis</keyword>
<dbReference type="PIRSF" id="PIRSF006118">
    <property type="entry name" value="KDO8-P_Ptase"/>
    <property type="match status" value="1"/>
</dbReference>
<dbReference type="CDD" id="cd01630">
    <property type="entry name" value="HAD_KDO-like"/>
    <property type="match status" value="1"/>
</dbReference>
<organism evidence="14 15">
    <name type="scientific">Shewanella aestuarii</name>
    <dbReference type="NCBI Taxonomy" id="1028752"/>
    <lineage>
        <taxon>Bacteria</taxon>
        <taxon>Pseudomonadati</taxon>
        <taxon>Pseudomonadota</taxon>
        <taxon>Gammaproteobacteria</taxon>
        <taxon>Alteromonadales</taxon>
        <taxon>Shewanellaceae</taxon>
        <taxon>Shewanella</taxon>
    </lineage>
</organism>
<dbReference type="KEGG" id="saes:HBH39_02505"/>
<evidence type="ECO:0000313" key="14">
    <source>
        <dbReference type="EMBL" id="QIR13512.1"/>
    </source>
</evidence>
<feature type="binding site" evidence="13">
    <location>
        <position position="125"/>
    </location>
    <ligand>
        <name>Mg(2+)</name>
        <dbReference type="ChEBI" id="CHEBI:18420"/>
    </ligand>
</feature>
<comment type="function">
    <text evidence="11">Catalyzes the hydrolysis of 3-deoxy-D-manno-octulosonate 8-phosphate (KDO 8-P) to 3-deoxy-D-manno-octulosonate (KDO) and inorganic phosphate.</text>
</comment>
<dbReference type="Pfam" id="PF08282">
    <property type="entry name" value="Hydrolase_3"/>
    <property type="match status" value="1"/>
</dbReference>
<dbReference type="GO" id="GO:0046872">
    <property type="term" value="F:metal ion binding"/>
    <property type="evidence" value="ECO:0007669"/>
    <property type="project" value="UniProtKB-UniRule"/>
</dbReference>
<dbReference type="InterPro" id="IPR036412">
    <property type="entry name" value="HAD-like_sf"/>
</dbReference>
<dbReference type="InterPro" id="IPR050793">
    <property type="entry name" value="CMP-NeuNAc_synthase"/>
</dbReference>
<evidence type="ECO:0000256" key="10">
    <source>
        <dbReference type="ARBA" id="ARBA00031051"/>
    </source>
</evidence>
<dbReference type="InterPro" id="IPR023214">
    <property type="entry name" value="HAD_sf"/>
</dbReference>
<dbReference type="Proteomes" id="UP000502608">
    <property type="component" value="Chromosome"/>
</dbReference>
<feature type="binding site" evidence="12">
    <location>
        <position position="34"/>
    </location>
    <ligand>
        <name>substrate</name>
    </ligand>
</feature>
<dbReference type="AlphaFoldDB" id="A0A6G9QGB2"/>
<accession>A0A6G9QGB2</accession>
<feature type="binding site" evidence="12">
    <location>
        <position position="78"/>
    </location>
    <ligand>
        <name>substrate</name>
    </ligand>
</feature>